<organism evidence="2 3">
    <name type="scientific">Convivina praedatoris</name>
    <dbReference type="NCBI Taxonomy" id="2880963"/>
    <lineage>
        <taxon>Bacteria</taxon>
        <taxon>Bacillati</taxon>
        <taxon>Bacillota</taxon>
        <taxon>Bacilli</taxon>
        <taxon>Lactobacillales</taxon>
        <taxon>Lactobacillaceae</taxon>
        <taxon>Convivina</taxon>
    </lineage>
</organism>
<gene>
    <name evidence="2" type="ORF">LMG032447_00453</name>
</gene>
<dbReference type="EMBL" id="CAKOEU010000002">
    <property type="protein sequence ID" value="CAH1851972.1"/>
    <property type="molecule type" value="Genomic_DNA"/>
</dbReference>
<proteinExistence type="predicted"/>
<evidence type="ECO:0000313" key="2">
    <source>
        <dbReference type="EMBL" id="CAH1851972.1"/>
    </source>
</evidence>
<name>A0ABN8H8C0_9LACO</name>
<keyword evidence="1" id="KW-0812">Transmembrane</keyword>
<evidence type="ECO:0000313" key="3">
    <source>
        <dbReference type="Proteomes" id="UP000838102"/>
    </source>
</evidence>
<accession>A0ABN8H8C0</accession>
<feature type="transmembrane region" description="Helical" evidence="1">
    <location>
        <begin position="78"/>
        <end position="102"/>
    </location>
</feature>
<keyword evidence="1" id="KW-1133">Transmembrane helix</keyword>
<keyword evidence="3" id="KW-1185">Reference proteome</keyword>
<dbReference type="Proteomes" id="UP000838102">
    <property type="component" value="Unassembled WGS sequence"/>
</dbReference>
<evidence type="ECO:0000256" key="1">
    <source>
        <dbReference type="SAM" id="Phobius"/>
    </source>
</evidence>
<protein>
    <submittedName>
        <fullName evidence="2">Uncharacterized protein</fullName>
    </submittedName>
</protein>
<dbReference type="RefSeq" id="WP_371831393.1">
    <property type="nucleotide sequence ID" value="NZ_CAKOET010000002.1"/>
</dbReference>
<reference evidence="2" key="1">
    <citation type="submission" date="2022-03" db="EMBL/GenBank/DDBJ databases">
        <authorList>
            <person name="Hettiarachchi G."/>
        </authorList>
    </citation>
    <scope>NUCLEOTIDE SEQUENCE</scope>
    <source>
        <strain evidence="2">LMG 32447</strain>
    </source>
</reference>
<comment type="caution">
    <text evidence="2">The sequence shown here is derived from an EMBL/GenBank/DDBJ whole genome shotgun (WGS) entry which is preliminary data.</text>
</comment>
<sequence>MLFTSSLFPYATSIVSENFDNRAAQIFYGLVVLSITASNQLQYYLLQRANQSQENSVRHIAARRGWAKYDVALKLSGMLLAMTVYPLAMIFSVLITLMTFVIPNQLKIKCV</sequence>
<keyword evidence="1" id="KW-0472">Membrane</keyword>